<dbReference type="AlphaFoldDB" id="A0A124GN37"/>
<keyword evidence="1" id="KW-0496">Mitochondrion</keyword>
<comment type="caution">
    <text evidence="1">The sequence shown here is derived from an EMBL/GenBank/DDBJ whole genome shotgun (WGS) entry which is preliminary data.</text>
</comment>
<accession>A0A124GN37</accession>
<organism evidence="1">
    <name type="scientific">Picea glauca</name>
    <name type="common">White spruce</name>
    <name type="synonym">Pinus glauca</name>
    <dbReference type="NCBI Taxonomy" id="3330"/>
    <lineage>
        <taxon>Eukaryota</taxon>
        <taxon>Viridiplantae</taxon>
        <taxon>Streptophyta</taxon>
        <taxon>Embryophyta</taxon>
        <taxon>Tracheophyta</taxon>
        <taxon>Spermatophyta</taxon>
        <taxon>Pinopsida</taxon>
        <taxon>Pinidae</taxon>
        <taxon>Conifers I</taxon>
        <taxon>Pinales</taxon>
        <taxon>Pinaceae</taxon>
        <taxon>Picea</taxon>
    </lineage>
</organism>
<sequence length="66" mass="7270">MKPGSKTRGGMACYEPFTLPCLPLQRIILGTTILLIRAGFNPRNALMNSYSILVYACEDIIAHRGT</sequence>
<protein>
    <submittedName>
        <fullName evidence="1">Uncharacterized protein</fullName>
    </submittedName>
</protein>
<evidence type="ECO:0000313" key="1">
    <source>
        <dbReference type="EMBL" id="KUM47583.1"/>
    </source>
</evidence>
<dbReference type="EMBL" id="LKAM01000007">
    <property type="protein sequence ID" value="KUM47583.1"/>
    <property type="molecule type" value="Genomic_DNA"/>
</dbReference>
<gene>
    <name evidence="1" type="ORF">ABT39_MTgene5769</name>
</gene>
<geneLocation type="mitochondrion" evidence="1"/>
<name>A0A124GN37_PICGL</name>
<proteinExistence type="predicted"/>
<reference evidence="1" key="1">
    <citation type="journal article" date="2015" name="Genome Biol. Evol.">
        <title>Organellar Genomes of White Spruce (Picea glauca): Assembly and Annotation.</title>
        <authorList>
            <person name="Jackman S.D."/>
            <person name="Warren R.L."/>
            <person name="Gibb E.A."/>
            <person name="Vandervalk B.P."/>
            <person name="Mohamadi H."/>
            <person name="Chu J."/>
            <person name="Raymond A."/>
            <person name="Pleasance S."/>
            <person name="Coope R."/>
            <person name="Wildung M.R."/>
            <person name="Ritland C.E."/>
            <person name="Bousquet J."/>
            <person name="Jones S.J."/>
            <person name="Bohlmann J."/>
            <person name="Birol I."/>
        </authorList>
    </citation>
    <scope>NUCLEOTIDE SEQUENCE [LARGE SCALE GENOMIC DNA]</scope>
    <source>
        <tissue evidence="1">Flushing bud</tissue>
    </source>
</reference>